<dbReference type="SUPFAM" id="SSF53850">
    <property type="entry name" value="Periplasmic binding protein-like II"/>
    <property type="match status" value="1"/>
</dbReference>
<dbReference type="SMART" id="SM00116">
    <property type="entry name" value="CBS"/>
    <property type="match status" value="2"/>
</dbReference>
<evidence type="ECO:0000256" key="9">
    <source>
        <dbReference type="ARBA" id="ARBA00023032"/>
    </source>
</evidence>
<dbReference type="PROSITE" id="PS00211">
    <property type="entry name" value="ABC_TRANSPORTER_1"/>
    <property type="match status" value="1"/>
</dbReference>
<dbReference type="CDD" id="cd13609">
    <property type="entry name" value="PBP2_Opu_like_1"/>
    <property type="match status" value="1"/>
</dbReference>
<dbReference type="PANTHER" id="PTHR43869:SF1">
    <property type="entry name" value="GLYCINE BETAINE_PROLINE BETAINE TRANSPORT SYSTEM ATP-BINDING PROTEIN PROV"/>
    <property type="match status" value="1"/>
</dbReference>
<keyword evidence="8 14" id="KW-1133">Transmembrane helix</keyword>
<dbReference type="PROSITE" id="PS50928">
    <property type="entry name" value="ABC_TM1"/>
    <property type="match status" value="1"/>
</dbReference>
<dbReference type="InterPro" id="IPR000644">
    <property type="entry name" value="CBS_dom"/>
</dbReference>
<keyword evidence="3" id="KW-0813">Transport</keyword>
<accession>A0ABD0XSA9</accession>
<dbReference type="InterPro" id="IPR017871">
    <property type="entry name" value="ABC_transporter-like_CS"/>
</dbReference>
<evidence type="ECO:0000256" key="2">
    <source>
        <dbReference type="ARBA" id="ARBA00005417"/>
    </source>
</evidence>
<comment type="similarity">
    <text evidence="2">Belongs to the ABC transporter superfamily.</text>
</comment>
<protein>
    <submittedName>
        <fullName evidence="18">Uncharacterized protein</fullName>
    </submittedName>
</protein>
<keyword evidence="7" id="KW-0029">Amino-acid transport</keyword>
<comment type="caution">
    <text evidence="18">The sequence shown here is derived from an EMBL/GenBank/DDBJ whole genome shotgun (WGS) entry which is preliminary data.</text>
</comment>
<dbReference type="Pfam" id="PF00005">
    <property type="entry name" value="ABC_tran"/>
    <property type="match status" value="1"/>
</dbReference>
<evidence type="ECO:0000259" key="17">
    <source>
        <dbReference type="PROSITE" id="PS51371"/>
    </source>
</evidence>
<evidence type="ECO:0000256" key="12">
    <source>
        <dbReference type="ARBA" id="ARBA00035652"/>
    </source>
</evidence>
<dbReference type="SUPFAM" id="SSF52540">
    <property type="entry name" value="P-loop containing nucleoside triphosphate hydrolases"/>
    <property type="match status" value="1"/>
</dbReference>
<evidence type="ECO:0000256" key="10">
    <source>
        <dbReference type="ARBA" id="ARBA00023136"/>
    </source>
</evidence>
<evidence type="ECO:0000256" key="1">
    <source>
        <dbReference type="ARBA" id="ARBA00004141"/>
    </source>
</evidence>
<evidence type="ECO:0000256" key="7">
    <source>
        <dbReference type="ARBA" id="ARBA00022970"/>
    </source>
</evidence>
<reference evidence="18 19" key="1">
    <citation type="submission" date="2024-07" db="EMBL/GenBank/DDBJ databases">
        <title>Chromosome-level genome assembly of the water stick insect Ranatra chinensis (Heteroptera: Nepidae).</title>
        <authorList>
            <person name="Liu X."/>
        </authorList>
    </citation>
    <scope>NUCLEOTIDE SEQUENCE [LARGE SCALE GENOMIC DNA]</scope>
    <source>
        <strain evidence="18">Cailab_2021Rc</strain>
        <tissue evidence="18">Muscle</tissue>
    </source>
</reference>
<feature type="transmembrane region" description="Helical" evidence="14">
    <location>
        <begin position="381"/>
        <end position="408"/>
    </location>
</feature>
<dbReference type="SUPFAM" id="SSF161098">
    <property type="entry name" value="MetI-like"/>
    <property type="match status" value="1"/>
</dbReference>
<dbReference type="InterPro" id="IPR027417">
    <property type="entry name" value="P-loop_NTPase"/>
</dbReference>
<keyword evidence="4 14" id="KW-0812">Transmembrane</keyword>
<keyword evidence="5" id="KW-0547">Nucleotide-binding</keyword>
<feature type="transmembrane region" description="Helical" evidence="14">
    <location>
        <begin position="458"/>
        <end position="482"/>
    </location>
</feature>
<evidence type="ECO:0000313" key="18">
    <source>
        <dbReference type="EMBL" id="KAL1110071.1"/>
    </source>
</evidence>
<dbReference type="InterPro" id="IPR007210">
    <property type="entry name" value="ABC_Gly_betaine_transp_sub-bd"/>
</dbReference>
<dbReference type="Pfam" id="PF00528">
    <property type="entry name" value="BPD_transp_1"/>
    <property type="match status" value="1"/>
</dbReference>
<keyword evidence="6" id="KW-0067">ATP-binding</keyword>
<dbReference type="InterPro" id="IPR003439">
    <property type="entry name" value="ABC_transporter-like_ATP-bd"/>
</dbReference>
<evidence type="ECO:0000259" key="16">
    <source>
        <dbReference type="PROSITE" id="PS50928"/>
    </source>
</evidence>
<dbReference type="NCBIfam" id="TIGR01186">
    <property type="entry name" value="proV"/>
    <property type="match status" value="1"/>
</dbReference>
<evidence type="ECO:0000256" key="13">
    <source>
        <dbReference type="PROSITE-ProRule" id="PRU00703"/>
    </source>
</evidence>
<dbReference type="SMART" id="SM00382">
    <property type="entry name" value="AAA"/>
    <property type="match status" value="1"/>
</dbReference>
<evidence type="ECO:0000259" key="15">
    <source>
        <dbReference type="PROSITE" id="PS50893"/>
    </source>
</evidence>
<evidence type="ECO:0000256" key="3">
    <source>
        <dbReference type="ARBA" id="ARBA00022448"/>
    </source>
</evidence>
<comment type="subcellular location">
    <subcellularLocation>
        <location evidence="1">Membrane</location>
        <topology evidence="1">Multi-pass membrane protein</topology>
    </subcellularLocation>
</comment>
<dbReference type="InterPro" id="IPR005892">
    <property type="entry name" value="Gly-betaine_transp_ATP-bd"/>
</dbReference>
<dbReference type="SUPFAM" id="SSF54631">
    <property type="entry name" value="CBS-domain pair"/>
    <property type="match status" value="1"/>
</dbReference>
<gene>
    <name evidence="18" type="ORF">AAG570_014051</name>
</gene>
<evidence type="ECO:0000256" key="8">
    <source>
        <dbReference type="ARBA" id="ARBA00022989"/>
    </source>
</evidence>
<feature type="transmembrane region" description="Helical" evidence="14">
    <location>
        <begin position="532"/>
        <end position="550"/>
    </location>
</feature>
<dbReference type="CDD" id="cd06261">
    <property type="entry name" value="TM_PBP2"/>
    <property type="match status" value="1"/>
</dbReference>
<dbReference type="Pfam" id="PF04069">
    <property type="entry name" value="OpuAC"/>
    <property type="match status" value="1"/>
</dbReference>
<dbReference type="InterPro" id="IPR046342">
    <property type="entry name" value="CBS_dom_sf"/>
</dbReference>
<dbReference type="Pfam" id="PF00571">
    <property type="entry name" value="CBS"/>
    <property type="match status" value="1"/>
</dbReference>
<organism evidence="18 19">
    <name type="scientific">Ranatra chinensis</name>
    <dbReference type="NCBI Taxonomy" id="642074"/>
    <lineage>
        <taxon>Eukaryota</taxon>
        <taxon>Metazoa</taxon>
        <taxon>Ecdysozoa</taxon>
        <taxon>Arthropoda</taxon>
        <taxon>Hexapoda</taxon>
        <taxon>Insecta</taxon>
        <taxon>Pterygota</taxon>
        <taxon>Neoptera</taxon>
        <taxon>Paraneoptera</taxon>
        <taxon>Hemiptera</taxon>
        <taxon>Heteroptera</taxon>
        <taxon>Panheteroptera</taxon>
        <taxon>Nepomorpha</taxon>
        <taxon>Nepidae</taxon>
        <taxon>Ranatrinae</taxon>
        <taxon>Ranatra</taxon>
    </lineage>
</organism>
<dbReference type="Gene3D" id="3.10.580.10">
    <property type="entry name" value="CBS-domain"/>
    <property type="match status" value="1"/>
</dbReference>
<dbReference type="InterPro" id="IPR051921">
    <property type="entry name" value="ABC_osmolyte_uptake_ATP-bind"/>
</dbReference>
<name>A0ABD0XSA9_9HEMI</name>
<feature type="transmembrane region" description="Helical" evidence="14">
    <location>
        <begin position="494"/>
        <end position="512"/>
    </location>
</feature>
<evidence type="ECO:0000256" key="11">
    <source>
        <dbReference type="ARBA" id="ARBA00035642"/>
    </source>
</evidence>
<dbReference type="Gene3D" id="3.40.190.120">
    <property type="entry name" value="Osmoprotection protein (prox), domain 2"/>
    <property type="match status" value="1"/>
</dbReference>
<keyword evidence="13" id="KW-0129">CBS domain</keyword>
<evidence type="ECO:0000256" key="6">
    <source>
        <dbReference type="ARBA" id="ARBA00022840"/>
    </source>
</evidence>
<dbReference type="Gene3D" id="3.40.190.10">
    <property type="entry name" value="Periplasmic binding protein-like II"/>
    <property type="match status" value="1"/>
</dbReference>
<dbReference type="GO" id="GO:0016020">
    <property type="term" value="C:membrane"/>
    <property type="evidence" value="ECO:0007669"/>
    <property type="project" value="UniProtKB-SubCell"/>
</dbReference>
<dbReference type="FunFam" id="1.10.3720.10:FF:000001">
    <property type="entry name" value="Glycine betaine ABC transporter, permease"/>
    <property type="match status" value="1"/>
</dbReference>
<comment type="similarity">
    <text evidence="11">In the C-terminal section; belongs to the OsmX family.</text>
</comment>
<evidence type="ECO:0000313" key="19">
    <source>
        <dbReference type="Proteomes" id="UP001558652"/>
    </source>
</evidence>
<proteinExistence type="inferred from homology"/>
<dbReference type="GO" id="GO:0006865">
    <property type="term" value="P:amino acid transport"/>
    <property type="evidence" value="ECO:0007669"/>
    <property type="project" value="UniProtKB-KW"/>
</dbReference>
<dbReference type="PROSITE" id="PS51371">
    <property type="entry name" value="CBS"/>
    <property type="match status" value="1"/>
</dbReference>
<dbReference type="InterPro" id="IPR003593">
    <property type="entry name" value="AAA+_ATPase"/>
</dbReference>
<dbReference type="EMBL" id="JBFDAA010000025">
    <property type="protein sequence ID" value="KAL1110071.1"/>
    <property type="molecule type" value="Genomic_DNA"/>
</dbReference>
<comment type="similarity">
    <text evidence="12">In the N-terminal section; belongs to the binding-protein-dependent transport system permease family.</text>
</comment>
<dbReference type="Gene3D" id="3.40.50.300">
    <property type="entry name" value="P-loop containing nucleotide triphosphate hydrolases"/>
    <property type="match status" value="1"/>
</dbReference>
<feature type="domain" description="CBS" evidence="17">
    <location>
        <begin position="253"/>
        <end position="309"/>
    </location>
</feature>
<evidence type="ECO:0000256" key="4">
    <source>
        <dbReference type="ARBA" id="ARBA00022692"/>
    </source>
</evidence>
<evidence type="ECO:0000256" key="14">
    <source>
        <dbReference type="SAM" id="Phobius"/>
    </source>
</evidence>
<dbReference type="PANTHER" id="PTHR43869">
    <property type="entry name" value="GLYCINE BETAINE/PROLINE BETAINE TRANSPORT SYSTEM ATP-BINDING PROTEIN PROV"/>
    <property type="match status" value="1"/>
</dbReference>
<dbReference type="GO" id="GO:0005524">
    <property type="term" value="F:ATP binding"/>
    <property type="evidence" value="ECO:0007669"/>
    <property type="project" value="UniProtKB-KW"/>
</dbReference>
<dbReference type="InterPro" id="IPR000515">
    <property type="entry name" value="MetI-like"/>
</dbReference>
<dbReference type="Proteomes" id="UP001558652">
    <property type="component" value="Unassembled WGS sequence"/>
</dbReference>
<feature type="domain" description="ABC transmembrane type-1" evidence="16">
    <location>
        <begin position="333"/>
        <end position="512"/>
    </location>
</feature>
<keyword evidence="19" id="KW-1185">Reference proteome</keyword>
<dbReference type="FunFam" id="3.40.50.300:FF:000425">
    <property type="entry name" value="Probable ABC transporter, ATP-binding subunit"/>
    <property type="match status" value="1"/>
</dbReference>
<feature type="domain" description="ABC transporter" evidence="15">
    <location>
        <begin position="2"/>
        <end position="235"/>
    </location>
</feature>
<dbReference type="InterPro" id="IPR035906">
    <property type="entry name" value="MetI-like_sf"/>
</dbReference>
<dbReference type="AlphaFoldDB" id="A0ABD0XSA9"/>
<dbReference type="CDD" id="cd02205">
    <property type="entry name" value="CBS_pair_SF"/>
    <property type="match status" value="1"/>
</dbReference>
<dbReference type="Gene3D" id="1.10.3720.10">
    <property type="entry name" value="MetI-like"/>
    <property type="match status" value="1"/>
</dbReference>
<dbReference type="PROSITE" id="PS50893">
    <property type="entry name" value="ABC_TRANSPORTER_2"/>
    <property type="match status" value="1"/>
</dbReference>
<keyword evidence="10 14" id="KW-0472">Membrane</keyword>
<evidence type="ECO:0000256" key="5">
    <source>
        <dbReference type="ARBA" id="ARBA00022741"/>
    </source>
</evidence>
<keyword evidence="9" id="KW-0764">Sulfate transport</keyword>
<sequence length="826" mass="91268">MINFVNISKSFKDKAVLSDVNLHIEKGELVSIIGASGCGKTTMLRMINRLLEPTGGKILIKGEEISRTDKIELRRNIGYVIQQTGLFPHMTVQENIEIIPKLQKVGEKELADKTCALMEMIGLSSELLSRYPSELSGGQQQRVGVARAFAIDPEIILMDEPFSALDPITRGSLQDELVNLYAKYGKTVVFVTHDMDEAIKISDRICIMSGGRIIQYGTPEEILRKPADRFVEEFVGKKRLWSSPKYIHASDLMRTNPVVCAETVTLFKCVETMRSEGVDNLMVVDKQQRLIGIIGAKNIMYLQDKSETVGKHMLKDFKCVHPDENISNILKIVDENTDISCVPVVDGSLLGVPLGIAVCFIKPLKNPVLAVVNTVQAIPSIALLGFAIPFFGIGSLPAIIAVTLYSLLPIVRNTVTGISGINPETLEAARGIGLSNRQVLFKVQLPLSLPFIMAGVRISAVTAVGLMTMAAFVGAGGLGYLVFSGIRTVNNYQILAGAIPACILALSVDYLAAAIEKSMVPGRPKKCKKRAVALLLAVLLIFSTSLIMGYKKSGGRVIRIGGKDFTEQSIMVNLIAYMLEDRTDISVERKDNLGGTQVCFGAIIKGDIDMYVEYSGTAYANILKHDMSGDIQGVYNTAKKEFVQRYGLVVLEQMGFNNTYALAVRQDTAEKYDLHTISDLKKYAYTLKLAATLEFMNRQDGLQKLLNAYGLKFKEMIGIDSSPRYIALINKEVDVIDAFTTDSLIKKFNLTVLEDDKNFFPPYYAMPVIRQDALERYPEVVLIMQELGGILTNDIMLDLNYKVDELHMEPDMVAKDFLTERGLIDL</sequence>